<protein>
    <submittedName>
        <fullName evidence="1">Uncharacterized protein</fullName>
    </submittedName>
</protein>
<dbReference type="EMBL" id="MN740894">
    <property type="protein sequence ID" value="QHU16985.1"/>
    <property type="molecule type" value="Genomic_DNA"/>
</dbReference>
<name>A0A6C0KG60_9ZZZZ</name>
<accession>A0A6C0KG60</accession>
<evidence type="ECO:0000313" key="1">
    <source>
        <dbReference type="EMBL" id="QHU16985.1"/>
    </source>
</evidence>
<reference evidence="1" key="1">
    <citation type="journal article" date="2020" name="Nature">
        <title>Giant virus diversity and host interactions through global metagenomics.</title>
        <authorList>
            <person name="Schulz F."/>
            <person name="Roux S."/>
            <person name="Paez-Espino D."/>
            <person name="Jungbluth S."/>
            <person name="Walsh D.A."/>
            <person name="Denef V.J."/>
            <person name="McMahon K.D."/>
            <person name="Konstantinidis K.T."/>
            <person name="Eloe-Fadrosh E.A."/>
            <person name="Kyrpides N.C."/>
            <person name="Woyke T."/>
        </authorList>
    </citation>
    <scope>NUCLEOTIDE SEQUENCE</scope>
    <source>
        <strain evidence="1">GVMAG-S-3300012000-53</strain>
    </source>
</reference>
<sequence>MIHRLLCFLIFTSNLKPNYKELQSPYITPTDNILTKVHTMYFNEYFHSIIEEEHEKIIMVSAVAYDACNKYAGKQNNQTSEFFKHTMDNVETYISKMISSKHDTTNITTTYEPPLYNIVEFYKGSSIPNELTVFKSYNFDKCMVHNYNYDKCNIVI</sequence>
<organism evidence="1">
    <name type="scientific">viral metagenome</name>
    <dbReference type="NCBI Taxonomy" id="1070528"/>
    <lineage>
        <taxon>unclassified sequences</taxon>
        <taxon>metagenomes</taxon>
        <taxon>organismal metagenomes</taxon>
    </lineage>
</organism>
<dbReference type="AlphaFoldDB" id="A0A6C0KG60"/>
<proteinExistence type="predicted"/>